<gene>
    <name evidence="2" type="ORF">KIN20_020652</name>
</gene>
<proteinExistence type="predicted"/>
<name>A0AAD5QVP0_PARTN</name>
<dbReference type="Proteomes" id="UP001196413">
    <property type="component" value="Unassembled WGS sequence"/>
</dbReference>
<accession>A0AAD5QVP0</accession>
<evidence type="ECO:0000256" key="1">
    <source>
        <dbReference type="SAM" id="SignalP"/>
    </source>
</evidence>
<comment type="caution">
    <text evidence="2">The sequence shown here is derived from an EMBL/GenBank/DDBJ whole genome shotgun (WGS) entry which is preliminary data.</text>
</comment>
<dbReference type="EMBL" id="JAHQIW010004200">
    <property type="protein sequence ID" value="KAJ1361406.1"/>
    <property type="molecule type" value="Genomic_DNA"/>
</dbReference>
<protein>
    <submittedName>
        <fullName evidence="2">Uncharacterized protein</fullName>
    </submittedName>
</protein>
<sequence>MKVVCLFSGLVLVLKTAHLQAVSGGGRARIVMGASPGDAVFVAKALTSNGLDQSARLLHLHTAHD</sequence>
<feature type="chain" id="PRO_5041913979" evidence="1">
    <location>
        <begin position="22"/>
        <end position="65"/>
    </location>
</feature>
<organism evidence="2 3">
    <name type="scientific">Parelaphostrongylus tenuis</name>
    <name type="common">Meningeal worm</name>
    <dbReference type="NCBI Taxonomy" id="148309"/>
    <lineage>
        <taxon>Eukaryota</taxon>
        <taxon>Metazoa</taxon>
        <taxon>Ecdysozoa</taxon>
        <taxon>Nematoda</taxon>
        <taxon>Chromadorea</taxon>
        <taxon>Rhabditida</taxon>
        <taxon>Rhabditina</taxon>
        <taxon>Rhabditomorpha</taxon>
        <taxon>Strongyloidea</taxon>
        <taxon>Metastrongylidae</taxon>
        <taxon>Parelaphostrongylus</taxon>
    </lineage>
</organism>
<evidence type="ECO:0000313" key="2">
    <source>
        <dbReference type="EMBL" id="KAJ1361406.1"/>
    </source>
</evidence>
<keyword evidence="1" id="KW-0732">Signal</keyword>
<keyword evidence="3" id="KW-1185">Reference proteome</keyword>
<reference evidence="2" key="1">
    <citation type="submission" date="2021-06" db="EMBL/GenBank/DDBJ databases">
        <title>Parelaphostrongylus tenuis whole genome reference sequence.</title>
        <authorList>
            <person name="Garwood T.J."/>
            <person name="Larsen P.A."/>
            <person name="Fountain-Jones N.M."/>
            <person name="Garbe J.R."/>
            <person name="Macchietto M.G."/>
            <person name="Kania S.A."/>
            <person name="Gerhold R.W."/>
            <person name="Richards J.E."/>
            <person name="Wolf T.M."/>
        </authorList>
    </citation>
    <scope>NUCLEOTIDE SEQUENCE</scope>
    <source>
        <strain evidence="2">MNPRO001-30</strain>
        <tissue evidence="2">Meninges</tissue>
    </source>
</reference>
<evidence type="ECO:0000313" key="3">
    <source>
        <dbReference type="Proteomes" id="UP001196413"/>
    </source>
</evidence>
<dbReference type="AlphaFoldDB" id="A0AAD5QVP0"/>
<feature type="signal peptide" evidence="1">
    <location>
        <begin position="1"/>
        <end position="21"/>
    </location>
</feature>